<dbReference type="EMBL" id="CATOUU010000656">
    <property type="protein sequence ID" value="CAI9938647.1"/>
    <property type="molecule type" value="Genomic_DNA"/>
</dbReference>
<proteinExistence type="predicted"/>
<sequence length="219" mass="24598">MQFYSFCVAASIFICLSTILVVVIIFKSQHSSYWPSISEAGAGHNRHKIYSTGMTVGAIFMLLGAYSFIIICMSRLSKIKESVGVLFSLYLLSGTVIMCAALAIQGIIKINMSTDSCPHRTAASVFFVSAIFMCLGYTSLYNRVFKATNIRVFLRWVSFIAIALDIFMQTQIFKQYNLHLSSTNRIRSMDNSFITKFSILQYVFVSALFLCFATIANFK</sequence>
<protein>
    <submittedName>
        <fullName evidence="2">Transmembrane domain-containing protein</fullName>
    </submittedName>
    <submittedName>
        <fullName evidence="3">Transmembrane_domain-containing protein</fullName>
    </submittedName>
</protein>
<feature type="transmembrane region" description="Helical" evidence="1">
    <location>
        <begin position="120"/>
        <end position="140"/>
    </location>
</feature>
<evidence type="ECO:0000313" key="3">
    <source>
        <dbReference type="EMBL" id="CAL6014213.1"/>
    </source>
</evidence>
<feature type="transmembrane region" description="Helical" evidence="1">
    <location>
        <begin position="49"/>
        <end position="71"/>
    </location>
</feature>
<reference evidence="3 4" key="2">
    <citation type="submission" date="2024-07" db="EMBL/GenBank/DDBJ databases">
        <authorList>
            <person name="Akdeniz Z."/>
        </authorList>
    </citation>
    <scope>NUCLEOTIDE SEQUENCE [LARGE SCALE GENOMIC DNA]</scope>
</reference>
<keyword evidence="1" id="KW-0472">Membrane</keyword>
<keyword evidence="4" id="KW-1185">Reference proteome</keyword>
<feature type="transmembrane region" description="Helical" evidence="1">
    <location>
        <begin position="83"/>
        <end position="108"/>
    </location>
</feature>
<feature type="transmembrane region" description="Helical" evidence="1">
    <location>
        <begin position="193"/>
        <end position="218"/>
    </location>
</feature>
<dbReference type="Proteomes" id="UP001642409">
    <property type="component" value="Unassembled WGS sequence"/>
</dbReference>
<keyword evidence="1 2" id="KW-0812">Transmembrane</keyword>
<keyword evidence="1" id="KW-1133">Transmembrane helix</keyword>
<reference evidence="2" key="1">
    <citation type="submission" date="2023-06" db="EMBL/GenBank/DDBJ databases">
        <authorList>
            <person name="Kurt Z."/>
        </authorList>
    </citation>
    <scope>NUCLEOTIDE SEQUENCE</scope>
</reference>
<gene>
    <name evidence="3" type="ORF">HINF_LOCUS24162</name>
    <name evidence="2" type="ORF">HINF_LOCUS26292</name>
</gene>
<feature type="transmembrane region" description="Helical" evidence="1">
    <location>
        <begin position="152"/>
        <end position="173"/>
    </location>
</feature>
<dbReference type="EMBL" id="CAXDID020000070">
    <property type="protein sequence ID" value="CAL6014213.1"/>
    <property type="molecule type" value="Genomic_DNA"/>
</dbReference>
<evidence type="ECO:0000256" key="1">
    <source>
        <dbReference type="SAM" id="Phobius"/>
    </source>
</evidence>
<evidence type="ECO:0000313" key="4">
    <source>
        <dbReference type="Proteomes" id="UP001642409"/>
    </source>
</evidence>
<name>A0AA86PI08_9EUKA</name>
<feature type="transmembrane region" description="Helical" evidence="1">
    <location>
        <begin position="7"/>
        <end position="29"/>
    </location>
</feature>
<comment type="caution">
    <text evidence="2">The sequence shown here is derived from an EMBL/GenBank/DDBJ whole genome shotgun (WGS) entry which is preliminary data.</text>
</comment>
<dbReference type="AlphaFoldDB" id="A0AA86PI08"/>
<accession>A0AA86PI08</accession>
<evidence type="ECO:0000313" key="2">
    <source>
        <dbReference type="EMBL" id="CAI9938647.1"/>
    </source>
</evidence>
<organism evidence="2">
    <name type="scientific">Hexamita inflata</name>
    <dbReference type="NCBI Taxonomy" id="28002"/>
    <lineage>
        <taxon>Eukaryota</taxon>
        <taxon>Metamonada</taxon>
        <taxon>Diplomonadida</taxon>
        <taxon>Hexamitidae</taxon>
        <taxon>Hexamitinae</taxon>
        <taxon>Hexamita</taxon>
    </lineage>
</organism>